<evidence type="ECO:0000313" key="1">
    <source>
        <dbReference type="EMBL" id="EPD13205.1"/>
    </source>
</evidence>
<dbReference type="AlphaFoldDB" id="A0AB33Z1I5"/>
<evidence type="ECO:0000313" key="2">
    <source>
        <dbReference type="Proteomes" id="UP000015462"/>
    </source>
</evidence>
<proteinExistence type="predicted"/>
<reference evidence="1 2" key="1">
    <citation type="journal article" date="2013" name="Genome Announc.">
        <title>Genome Sequence of the Pyrene- and Fluoranthene-Degrading Bacterium Cycloclasticus sp. Strain PY97M.</title>
        <authorList>
            <person name="Cui Z."/>
            <person name="Xu G."/>
            <person name="Li Q."/>
            <person name="Gao W."/>
            <person name="Zheng L."/>
        </authorList>
    </citation>
    <scope>NUCLEOTIDE SEQUENCE [LARGE SCALE GENOMIC DNA]</scope>
    <source>
        <strain evidence="1 2">PY97M</strain>
    </source>
</reference>
<dbReference type="RefSeq" id="WP_016390342.1">
    <property type="nucleotide sequence ID" value="NZ_KE646807.1"/>
</dbReference>
<dbReference type="EMBL" id="ASHL01000004">
    <property type="protein sequence ID" value="EPD13205.1"/>
    <property type="molecule type" value="Genomic_DNA"/>
</dbReference>
<comment type="caution">
    <text evidence="1">The sequence shown here is derived from an EMBL/GenBank/DDBJ whole genome shotgun (WGS) entry which is preliminary data.</text>
</comment>
<protein>
    <submittedName>
        <fullName evidence="1">Uncharacterized protein</fullName>
    </submittedName>
</protein>
<sequence length="71" mass="7864">MPIYVLSGGGVVAKDGDRHYISAWQLPKLYGVNRSDCIAHPVGSKARGWIPPKDAIFLWPRNDGNYKLPEA</sequence>
<gene>
    <name evidence="1" type="ORF">L196_06170</name>
</gene>
<dbReference type="Proteomes" id="UP000015462">
    <property type="component" value="Unassembled WGS sequence"/>
</dbReference>
<keyword evidence="2" id="KW-1185">Reference proteome</keyword>
<organism evidence="1 2">
    <name type="scientific">Cycloclasticus pugetii</name>
    <dbReference type="NCBI Taxonomy" id="34068"/>
    <lineage>
        <taxon>Bacteria</taxon>
        <taxon>Pseudomonadati</taxon>
        <taxon>Pseudomonadota</taxon>
        <taxon>Gammaproteobacteria</taxon>
        <taxon>Thiotrichales</taxon>
        <taxon>Piscirickettsiaceae</taxon>
        <taxon>Cycloclasticus</taxon>
    </lineage>
</organism>
<name>A0AB33Z1I5_9GAMM</name>
<accession>A0AB33Z1I5</accession>